<sequence>MSTYKSFFTNRFFGPVQPKLQHPANSNVSTKLLISFLLILALISISLAFSPAAGGLGEPVYNLLVNDITQGFIGMTVAVGLLCFGAYLASKNLILGLPPFVGAGVVYASEEIATGMGFILM</sequence>
<dbReference type="KEGG" id="din:Selin_1455"/>
<keyword evidence="1" id="KW-0812">Transmembrane</keyword>
<dbReference type="Proteomes" id="UP000002572">
    <property type="component" value="Chromosome"/>
</dbReference>
<keyword evidence="1" id="KW-1133">Transmembrane helix</keyword>
<name>E6W6U6_DESIS</name>
<gene>
    <name evidence="2" type="ordered locus">Selin_1455</name>
</gene>
<dbReference type="InParanoid" id="E6W6U6"/>
<keyword evidence="1" id="KW-0472">Membrane</keyword>
<organism evidence="2 3">
    <name type="scientific">Desulfurispirillum indicum (strain ATCC BAA-1389 / DSM 22839 / S5)</name>
    <dbReference type="NCBI Taxonomy" id="653733"/>
    <lineage>
        <taxon>Bacteria</taxon>
        <taxon>Pseudomonadati</taxon>
        <taxon>Chrysiogenota</taxon>
        <taxon>Chrysiogenia</taxon>
        <taxon>Chrysiogenales</taxon>
        <taxon>Chrysiogenaceae</taxon>
        <taxon>Desulfurispirillum</taxon>
    </lineage>
</organism>
<keyword evidence="3" id="KW-1185">Reference proteome</keyword>
<accession>E6W6U6</accession>
<dbReference type="HOGENOM" id="CLU_2034285_0_0_0"/>
<evidence type="ECO:0000313" key="3">
    <source>
        <dbReference type="Proteomes" id="UP000002572"/>
    </source>
</evidence>
<feature type="transmembrane region" description="Helical" evidence="1">
    <location>
        <begin position="72"/>
        <end position="89"/>
    </location>
</feature>
<reference evidence="2 3" key="1">
    <citation type="submission" date="2010-12" db="EMBL/GenBank/DDBJ databases">
        <title>Complete sequence of Desulfurispirillum indicum S5.</title>
        <authorList>
            <consortium name="US DOE Joint Genome Institute"/>
            <person name="Lucas S."/>
            <person name="Copeland A."/>
            <person name="Lapidus A."/>
            <person name="Cheng J.-F."/>
            <person name="Goodwin L."/>
            <person name="Pitluck S."/>
            <person name="Chertkov O."/>
            <person name="Held B."/>
            <person name="Detter J.C."/>
            <person name="Han C."/>
            <person name="Tapia R."/>
            <person name="Land M."/>
            <person name="Hauser L."/>
            <person name="Kyrpides N."/>
            <person name="Ivanova N."/>
            <person name="Mikhailova N."/>
            <person name="Haggblom M."/>
            <person name="Rauschenbach I."/>
            <person name="Bini E."/>
            <person name="Woyke T."/>
        </authorList>
    </citation>
    <scope>NUCLEOTIDE SEQUENCE [LARGE SCALE GENOMIC DNA]</scope>
    <source>
        <strain evidence="3">ATCC BAA-1389 / DSM 22839 / S5</strain>
    </source>
</reference>
<proteinExistence type="predicted"/>
<dbReference type="STRING" id="653733.Selin_1455"/>
<dbReference type="AlphaFoldDB" id="E6W6U6"/>
<evidence type="ECO:0000256" key="1">
    <source>
        <dbReference type="SAM" id="Phobius"/>
    </source>
</evidence>
<protein>
    <submittedName>
        <fullName evidence="2">Uncharacterized protein</fullName>
    </submittedName>
</protein>
<evidence type="ECO:0000313" key="2">
    <source>
        <dbReference type="EMBL" id="ADU66189.1"/>
    </source>
</evidence>
<dbReference type="EMBL" id="CP002432">
    <property type="protein sequence ID" value="ADU66189.1"/>
    <property type="molecule type" value="Genomic_DNA"/>
</dbReference>
<dbReference type="RefSeq" id="WP_013506070.1">
    <property type="nucleotide sequence ID" value="NC_014836.1"/>
</dbReference>